<keyword evidence="1" id="KW-0812">Transmembrane</keyword>
<dbReference type="InParanoid" id="A0A6J0BN40"/>
<evidence type="ECO:0000313" key="3">
    <source>
        <dbReference type="RefSeq" id="XP_015515228.2"/>
    </source>
</evidence>
<sequence>MFKYPRILSYCFISILFLGNAEVIVRVAIEASFRLDIYPKTLDNPSSCMLYDPQNEATGIALDYQADNSQEADQKIVPLGNNQCGARIYDASRTDVGRWSLVLSNETESITENFRVITVTLEEPVNRTSTAVIGDLTTTILCGPSSMLYCELRNPLGNPATLTSRTRCETIIEVLKATDFGVWTCTVGVSGSIEEVYATHTLNIGDPAEEVVIFANDTLSGKMISWQVERIVPAASWCRAFPPKGGSIMVAPGLELEKYVSVGTNLAENKCGLLITGEFQEEYHGIWRLEMGLTSGNIVGGFIRMPEGQIPGLNDPNTARNSSDPSNTVEVNVEAGKSFTITCQTQYPAGYCWIKGPQGQDITSTDELTVGRCSHAIDNAISTEHSGDWTCNMAHVNGGHEEHLVTKVNVIDKLYQAVNPEITARHGVKTVIACKSVLDYPLQYCRFVRPDGVGLGVTPGMEPSGRYSYEGDGLDHGYCGLAISSVQAVDIGEWKCVSRSRFRTWEAENSDTCVLQTPEISAASVIGLTIGAVLLVSVITGALLVRYRRKRSQQSERAMMVEFST</sequence>
<proteinExistence type="predicted"/>
<dbReference type="SUPFAM" id="SSF48726">
    <property type="entry name" value="Immunoglobulin"/>
    <property type="match status" value="1"/>
</dbReference>
<dbReference type="KEGG" id="nlo:107220939"/>
<dbReference type="InterPro" id="IPR036179">
    <property type="entry name" value="Ig-like_dom_sf"/>
</dbReference>
<name>A0A6J0BN40_NEOLC</name>
<dbReference type="OrthoDB" id="7685714at2759"/>
<dbReference type="Proteomes" id="UP000829291">
    <property type="component" value="Chromosome 1"/>
</dbReference>
<dbReference type="AlphaFoldDB" id="A0A6J0BN40"/>
<protein>
    <submittedName>
        <fullName evidence="3">Uncharacterized protein LOC107220939</fullName>
    </submittedName>
</protein>
<keyword evidence="2" id="KW-1185">Reference proteome</keyword>
<dbReference type="RefSeq" id="XP_015515228.2">
    <property type="nucleotide sequence ID" value="XM_015659742.2"/>
</dbReference>
<feature type="transmembrane region" description="Helical" evidence="1">
    <location>
        <begin position="520"/>
        <end position="545"/>
    </location>
</feature>
<organism evidence="3">
    <name type="scientific">Neodiprion lecontei</name>
    <name type="common">Redheaded pine sawfly</name>
    <dbReference type="NCBI Taxonomy" id="441921"/>
    <lineage>
        <taxon>Eukaryota</taxon>
        <taxon>Metazoa</taxon>
        <taxon>Ecdysozoa</taxon>
        <taxon>Arthropoda</taxon>
        <taxon>Hexapoda</taxon>
        <taxon>Insecta</taxon>
        <taxon>Pterygota</taxon>
        <taxon>Neoptera</taxon>
        <taxon>Endopterygota</taxon>
        <taxon>Hymenoptera</taxon>
        <taxon>Tenthredinoidea</taxon>
        <taxon>Diprionidae</taxon>
        <taxon>Diprioninae</taxon>
        <taxon>Neodiprion</taxon>
    </lineage>
</organism>
<accession>A0A6J0BN40</accession>
<gene>
    <name evidence="3" type="primary">LOC107220939</name>
</gene>
<keyword evidence="1" id="KW-0472">Membrane</keyword>
<keyword evidence="1" id="KW-1133">Transmembrane helix</keyword>
<reference evidence="3" key="1">
    <citation type="submission" date="2025-08" db="UniProtKB">
        <authorList>
            <consortium name="RefSeq"/>
        </authorList>
    </citation>
    <scope>IDENTIFICATION</scope>
    <source>
        <tissue evidence="3">Thorax and Abdomen</tissue>
    </source>
</reference>
<dbReference type="GeneID" id="107220939"/>
<evidence type="ECO:0000313" key="2">
    <source>
        <dbReference type="Proteomes" id="UP000829291"/>
    </source>
</evidence>
<evidence type="ECO:0000256" key="1">
    <source>
        <dbReference type="SAM" id="Phobius"/>
    </source>
</evidence>